<accession>A0A937FD75</accession>
<reference evidence="1" key="1">
    <citation type="submission" date="2021-01" db="EMBL/GenBank/DDBJ databases">
        <title>Fulvivirga kasyanovii gen. nov., sp nov., a novel member of the phylum Bacteroidetes isolated from seawater in a mussel farm.</title>
        <authorList>
            <person name="Zhao L.-H."/>
            <person name="Wang Z.-J."/>
        </authorList>
    </citation>
    <scope>NUCLEOTIDE SEQUENCE</scope>
    <source>
        <strain evidence="1">2943</strain>
    </source>
</reference>
<evidence type="ECO:0008006" key="3">
    <source>
        <dbReference type="Google" id="ProtNLM"/>
    </source>
</evidence>
<protein>
    <recommendedName>
        <fullName evidence="3">Lipoprotein</fullName>
    </recommendedName>
</protein>
<evidence type="ECO:0000313" key="1">
    <source>
        <dbReference type="EMBL" id="MBL3658755.1"/>
    </source>
</evidence>
<name>A0A937FD75_9BACT</name>
<dbReference type="PROSITE" id="PS51257">
    <property type="entry name" value="PROKAR_LIPOPROTEIN"/>
    <property type="match status" value="1"/>
</dbReference>
<comment type="caution">
    <text evidence="1">The sequence shown here is derived from an EMBL/GenBank/DDBJ whole genome shotgun (WGS) entry which is preliminary data.</text>
</comment>
<dbReference type="AlphaFoldDB" id="A0A937FD75"/>
<keyword evidence="2" id="KW-1185">Reference proteome</keyword>
<organism evidence="1 2">
    <name type="scientific">Fulvivirga sediminis</name>
    <dbReference type="NCBI Taxonomy" id="2803949"/>
    <lineage>
        <taxon>Bacteria</taxon>
        <taxon>Pseudomonadati</taxon>
        <taxon>Bacteroidota</taxon>
        <taxon>Cytophagia</taxon>
        <taxon>Cytophagales</taxon>
        <taxon>Fulvivirgaceae</taxon>
        <taxon>Fulvivirga</taxon>
    </lineage>
</organism>
<dbReference type="EMBL" id="JAESIY010000017">
    <property type="protein sequence ID" value="MBL3658755.1"/>
    <property type="molecule type" value="Genomic_DNA"/>
</dbReference>
<evidence type="ECO:0000313" key="2">
    <source>
        <dbReference type="Proteomes" id="UP000659388"/>
    </source>
</evidence>
<sequence>MKKLITFRRSLTIVSFATLIILSSCDKIIVADKETVEKEKTEYINQLNEKDSTITELTAKLKRHSELLELLHNELYEETVNKNSVIELFRGFDFFADKGKLCKTIVDLMKLREKNAITIFMGDRWYFYKGPDYERFSANNELGVMRILWNNIDRNTAYINAFLTEDVKQSIYAVFEDNTIYEDSGMSLMVSALLTAYNEIEMGEESNSHFFHLKQMLYDNSEESESYEHWKECRRIANELLVSEEVMSILSDESYATSSSNYIDVDHMIFYTYSFWCRRDREGNSEAVYQLLSEFHQNVAKY</sequence>
<proteinExistence type="predicted"/>
<dbReference type="RefSeq" id="WP_202246550.1">
    <property type="nucleotide sequence ID" value="NZ_JAESIY010000017.1"/>
</dbReference>
<dbReference type="Proteomes" id="UP000659388">
    <property type="component" value="Unassembled WGS sequence"/>
</dbReference>
<gene>
    <name evidence="1" type="ORF">JL102_21570</name>
</gene>